<dbReference type="Proteomes" id="UP000199520">
    <property type="component" value="Unassembled WGS sequence"/>
</dbReference>
<sequence>MLGSLEENLDSYIGQAMEQQEQQGFTIDNDNKADWAVRKILTLQKKNEEIEQLAELRINQIKQWQEQESAENESSINYFISLLAPYAKSQLDGKKKTVKMPSGNISFRAKAPEFFIAGNKVDGKSLRLIDHIKKTDPEYLKIEESVNWSEFKDTLTPLSTGKVLTNDGEILDFISAVEYPDTVTIKERKL</sequence>
<evidence type="ECO:0000313" key="2">
    <source>
        <dbReference type="EMBL" id="SFM36991.1"/>
    </source>
</evidence>
<proteinExistence type="predicted"/>
<reference evidence="3" key="1">
    <citation type="submission" date="2016-10" db="EMBL/GenBank/DDBJ databases">
        <authorList>
            <person name="Varghese N."/>
            <person name="Submissions S."/>
        </authorList>
    </citation>
    <scope>NUCLEOTIDE SEQUENCE [LARGE SCALE GENOMIC DNA]</scope>
    <source>
        <strain evidence="3">DSM 13327</strain>
    </source>
</reference>
<dbReference type="GO" id="GO:0003690">
    <property type="term" value="F:double-stranded DNA binding"/>
    <property type="evidence" value="ECO:0007669"/>
    <property type="project" value="InterPro"/>
</dbReference>
<keyword evidence="1" id="KW-0175">Coiled coil</keyword>
<name>A0A1I4QA69_9FIRM</name>
<feature type="coiled-coil region" evidence="1">
    <location>
        <begin position="2"/>
        <end position="67"/>
    </location>
</feature>
<dbReference type="STRING" id="1123291.SAMN04490355_109011"/>
<protein>
    <submittedName>
        <fullName evidence="2">Bacteriophage Mu Gam like protein</fullName>
    </submittedName>
</protein>
<organism evidence="2 3">
    <name type="scientific">Pelosinus propionicus DSM 13327</name>
    <dbReference type="NCBI Taxonomy" id="1123291"/>
    <lineage>
        <taxon>Bacteria</taxon>
        <taxon>Bacillati</taxon>
        <taxon>Bacillota</taxon>
        <taxon>Negativicutes</taxon>
        <taxon>Selenomonadales</taxon>
        <taxon>Sporomusaceae</taxon>
        <taxon>Pelosinus</taxon>
    </lineage>
</organism>
<dbReference type="InterPro" id="IPR009951">
    <property type="entry name" value="Host-nuc_inhib_Gam"/>
</dbReference>
<keyword evidence="3" id="KW-1185">Reference proteome</keyword>
<evidence type="ECO:0000313" key="3">
    <source>
        <dbReference type="Proteomes" id="UP000199520"/>
    </source>
</evidence>
<dbReference type="RefSeq" id="WP_090944510.1">
    <property type="nucleotide sequence ID" value="NZ_FOTS01000090.1"/>
</dbReference>
<dbReference type="EMBL" id="FOTS01000090">
    <property type="protein sequence ID" value="SFM36991.1"/>
    <property type="molecule type" value="Genomic_DNA"/>
</dbReference>
<dbReference type="OrthoDB" id="1954972at2"/>
<accession>A0A1I4QA69</accession>
<gene>
    <name evidence="2" type="ORF">SAMN04490355_109011</name>
</gene>
<dbReference type="Pfam" id="PF07352">
    <property type="entry name" value="Phage_Mu_Gam"/>
    <property type="match status" value="1"/>
</dbReference>
<dbReference type="GO" id="GO:0042262">
    <property type="term" value="P:DNA protection"/>
    <property type="evidence" value="ECO:0007669"/>
    <property type="project" value="InterPro"/>
</dbReference>
<dbReference type="AlphaFoldDB" id="A0A1I4QA69"/>
<dbReference type="SUPFAM" id="SSF161266">
    <property type="entry name" value="Gam-like"/>
    <property type="match status" value="1"/>
</dbReference>
<evidence type="ECO:0000256" key="1">
    <source>
        <dbReference type="SAM" id="Coils"/>
    </source>
</evidence>